<dbReference type="GO" id="GO:0051377">
    <property type="term" value="F:mannose-ethanolamine phosphotransferase activity"/>
    <property type="evidence" value="ECO:0007669"/>
    <property type="project" value="TreeGrafter"/>
</dbReference>
<evidence type="ECO:0000313" key="2">
    <source>
        <dbReference type="Proteomes" id="UP000824120"/>
    </source>
</evidence>
<dbReference type="GO" id="GO:0006506">
    <property type="term" value="P:GPI anchor biosynthetic process"/>
    <property type="evidence" value="ECO:0007669"/>
    <property type="project" value="InterPro"/>
</dbReference>
<keyword evidence="2" id="KW-1185">Reference proteome</keyword>
<protein>
    <submittedName>
        <fullName evidence="1">Uncharacterized protein</fullName>
    </submittedName>
</protein>
<dbReference type="OrthoDB" id="272139at2759"/>
<dbReference type="AlphaFoldDB" id="A0A9J5WV88"/>
<organism evidence="1 2">
    <name type="scientific">Solanum commersonii</name>
    <name type="common">Commerson's wild potato</name>
    <name type="synonym">Commerson's nightshade</name>
    <dbReference type="NCBI Taxonomy" id="4109"/>
    <lineage>
        <taxon>Eukaryota</taxon>
        <taxon>Viridiplantae</taxon>
        <taxon>Streptophyta</taxon>
        <taxon>Embryophyta</taxon>
        <taxon>Tracheophyta</taxon>
        <taxon>Spermatophyta</taxon>
        <taxon>Magnoliopsida</taxon>
        <taxon>eudicotyledons</taxon>
        <taxon>Gunneridae</taxon>
        <taxon>Pentapetalae</taxon>
        <taxon>asterids</taxon>
        <taxon>lamiids</taxon>
        <taxon>Solanales</taxon>
        <taxon>Solanaceae</taxon>
        <taxon>Solanoideae</taxon>
        <taxon>Solaneae</taxon>
        <taxon>Solanum</taxon>
    </lineage>
</organism>
<gene>
    <name evidence="1" type="ORF">H5410_050358</name>
</gene>
<dbReference type="Proteomes" id="UP000824120">
    <property type="component" value="Chromosome 10"/>
</dbReference>
<name>A0A9J5WV88_SOLCO</name>
<reference evidence="1 2" key="1">
    <citation type="submission" date="2020-09" db="EMBL/GenBank/DDBJ databases">
        <title>De no assembly of potato wild relative species, Solanum commersonii.</title>
        <authorList>
            <person name="Cho K."/>
        </authorList>
    </citation>
    <scope>NUCLEOTIDE SEQUENCE [LARGE SCALE GENOMIC DNA]</scope>
    <source>
        <strain evidence="1">LZ3.2</strain>
        <tissue evidence="1">Leaf</tissue>
    </source>
</reference>
<accession>A0A9J5WV88</accession>
<dbReference type="EMBL" id="JACXVP010000010">
    <property type="protein sequence ID" value="KAG5579731.1"/>
    <property type="molecule type" value="Genomic_DNA"/>
</dbReference>
<dbReference type="InterPro" id="IPR039524">
    <property type="entry name" value="PIGO/GPI13"/>
</dbReference>
<dbReference type="GO" id="GO:0005789">
    <property type="term" value="C:endoplasmic reticulum membrane"/>
    <property type="evidence" value="ECO:0007669"/>
    <property type="project" value="TreeGrafter"/>
</dbReference>
<dbReference type="PANTHER" id="PTHR23071">
    <property type="entry name" value="PHOSPHATIDYLINOSITOL GLYCAN"/>
    <property type="match status" value="1"/>
</dbReference>
<evidence type="ECO:0000313" key="1">
    <source>
        <dbReference type="EMBL" id="KAG5579731.1"/>
    </source>
</evidence>
<sequence>MDMSKGKVEEKLEMSTVRFFQDNSTEEIFPSWSVSSCFDLLEFVRGGVGGSSSWLARSHLSRRRSSKSCWFKISQGLERTDRKCKQFKWSDLPSCYTRSLRRIGRNSFNRISRYDFVAPSTFFYEKKPWMDRLRCCTSWHLTSSFAKIFKAIRSSNNRFATRLKGLTTGGLPTFIDVGNDFWRTGYH</sequence>
<dbReference type="PANTHER" id="PTHR23071:SF1">
    <property type="entry name" value="GPI ETHANOLAMINE PHOSPHATE TRANSFERASE 3"/>
    <property type="match status" value="1"/>
</dbReference>
<comment type="caution">
    <text evidence="1">The sequence shown here is derived from an EMBL/GenBank/DDBJ whole genome shotgun (WGS) entry which is preliminary data.</text>
</comment>
<proteinExistence type="predicted"/>